<keyword evidence="2 7" id="KW-0813">Transport</keyword>
<dbReference type="InterPro" id="IPR051393">
    <property type="entry name" value="ABC_transporter_permease"/>
</dbReference>
<protein>
    <submittedName>
        <fullName evidence="9">Carbohydrate ABC transporter membrane protein 1, CUT1 family</fullName>
    </submittedName>
</protein>
<accession>A0A1C6UK05</accession>
<feature type="transmembrane region" description="Helical" evidence="7">
    <location>
        <begin position="89"/>
        <end position="112"/>
    </location>
</feature>
<evidence type="ECO:0000256" key="3">
    <source>
        <dbReference type="ARBA" id="ARBA00022475"/>
    </source>
</evidence>
<dbReference type="OrthoDB" id="34224at2"/>
<dbReference type="RefSeq" id="WP_091436884.1">
    <property type="nucleotide sequence ID" value="NZ_BMMJ01000021.1"/>
</dbReference>
<comment type="similarity">
    <text evidence="7">Belongs to the binding-protein-dependent transport system permease family.</text>
</comment>
<dbReference type="InterPro" id="IPR000515">
    <property type="entry name" value="MetI-like"/>
</dbReference>
<dbReference type="Gene3D" id="1.10.3720.10">
    <property type="entry name" value="MetI-like"/>
    <property type="match status" value="1"/>
</dbReference>
<keyword evidence="10" id="KW-1185">Reference proteome</keyword>
<proteinExistence type="inferred from homology"/>
<reference evidence="9 10" key="1">
    <citation type="submission" date="2016-06" db="EMBL/GenBank/DDBJ databases">
        <authorList>
            <person name="Kjaerup R.B."/>
            <person name="Dalgaard T.S."/>
            <person name="Juul-Madsen H.R."/>
        </authorList>
    </citation>
    <scope>NUCLEOTIDE SEQUENCE [LARGE SCALE GENOMIC DNA]</scope>
    <source>
        <strain evidence="9 10">DSM 45577</strain>
    </source>
</reference>
<feature type="transmembrane region" description="Helical" evidence="7">
    <location>
        <begin position="172"/>
        <end position="196"/>
    </location>
</feature>
<dbReference type="InterPro" id="IPR035906">
    <property type="entry name" value="MetI-like_sf"/>
</dbReference>
<feature type="transmembrane region" description="Helical" evidence="7">
    <location>
        <begin position="278"/>
        <end position="303"/>
    </location>
</feature>
<evidence type="ECO:0000256" key="1">
    <source>
        <dbReference type="ARBA" id="ARBA00004651"/>
    </source>
</evidence>
<evidence type="ECO:0000256" key="6">
    <source>
        <dbReference type="ARBA" id="ARBA00023136"/>
    </source>
</evidence>
<dbReference type="GO" id="GO:0005886">
    <property type="term" value="C:plasma membrane"/>
    <property type="evidence" value="ECO:0007669"/>
    <property type="project" value="UniProtKB-SubCell"/>
</dbReference>
<evidence type="ECO:0000313" key="10">
    <source>
        <dbReference type="Proteomes" id="UP000198937"/>
    </source>
</evidence>
<evidence type="ECO:0000256" key="7">
    <source>
        <dbReference type="RuleBase" id="RU363032"/>
    </source>
</evidence>
<name>A0A1C6UK05_9ACTN</name>
<dbReference type="GO" id="GO:0055085">
    <property type="term" value="P:transmembrane transport"/>
    <property type="evidence" value="ECO:0007669"/>
    <property type="project" value="InterPro"/>
</dbReference>
<feature type="transmembrane region" description="Helical" evidence="7">
    <location>
        <begin position="124"/>
        <end position="146"/>
    </location>
</feature>
<evidence type="ECO:0000256" key="4">
    <source>
        <dbReference type="ARBA" id="ARBA00022692"/>
    </source>
</evidence>
<dbReference type="CDD" id="cd06261">
    <property type="entry name" value="TM_PBP2"/>
    <property type="match status" value="1"/>
</dbReference>
<evidence type="ECO:0000259" key="8">
    <source>
        <dbReference type="PROSITE" id="PS50928"/>
    </source>
</evidence>
<evidence type="ECO:0000256" key="5">
    <source>
        <dbReference type="ARBA" id="ARBA00022989"/>
    </source>
</evidence>
<keyword evidence="5 7" id="KW-1133">Transmembrane helix</keyword>
<dbReference type="PANTHER" id="PTHR30193">
    <property type="entry name" value="ABC TRANSPORTER PERMEASE PROTEIN"/>
    <property type="match status" value="1"/>
</dbReference>
<feature type="transmembrane region" description="Helical" evidence="7">
    <location>
        <begin position="21"/>
        <end position="47"/>
    </location>
</feature>
<evidence type="ECO:0000313" key="9">
    <source>
        <dbReference type="EMBL" id="SCL54229.1"/>
    </source>
</evidence>
<dbReference type="STRING" id="683228.GA0070617_2602"/>
<organism evidence="9 10">
    <name type="scientific">Micromonospora yangpuensis</name>
    <dbReference type="NCBI Taxonomy" id="683228"/>
    <lineage>
        <taxon>Bacteria</taxon>
        <taxon>Bacillati</taxon>
        <taxon>Actinomycetota</taxon>
        <taxon>Actinomycetes</taxon>
        <taxon>Micromonosporales</taxon>
        <taxon>Micromonosporaceae</taxon>
        <taxon>Micromonospora</taxon>
    </lineage>
</organism>
<sequence>MSTVNPVLARRRQKRRRASTAAPYLFTLPAAALFLVFILVPIGYAVWLSVHAMRVRGAGFGIRSEVFVGLENYAQTLGDGALYGSLLRMLGYGLITVPTTMGLALLFALLLDAPRVGGRRYARLAIFLPYAVPGVIASLLWGFMYLPVVSPITNGLEAIGLPAPNFFGDMSIFFSVANIAIWGAIGFNMVVLFTALRAMPVELYDAARIDGCTEWQIAWKIKIPLLRPALVMTSTFSLIGMLQVFSEPTTLRPITNAITADWVPLMKVYQQAFVENDMYLGAATSVLLAGATVLFSLAVLAIFRIRAARSER</sequence>
<gene>
    <name evidence="9" type="ORF">GA0070617_2602</name>
</gene>
<dbReference type="Proteomes" id="UP000198937">
    <property type="component" value="Unassembled WGS sequence"/>
</dbReference>
<keyword evidence="3" id="KW-1003">Cell membrane</keyword>
<evidence type="ECO:0000256" key="2">
    <source>
        <dbReference type="ARBA" id="ARBA00022448"/>
    </source>
</evidence>
<dbReference type="PROSITE" id="PS50928">
    <property type="entry name" value="ABC_TM1"/>
    <property type="match status" value="1"/>
</dbReference>
<dbReference type="PANTHER" id="PTHR30193:SF41">
    <property type="entry name" value="DIACETYLCHITOBIOSE UPTAKE SYSTEM PERMEASE PROTEIN NGCF"/>
    <property type="match status" value="1"/>
</dbReference>
<feature type="transmembrane region" description="Helical" evidence="7">
    <location>
        <begin position="225"/>
        <end position="245"/>
    </location>
</feature>
<dbReference type="EMBL" id="FMIA01000002">
    <property type="protein sequence ID" value="SCL54229.1"/>
    <property type="molecule type" value="Genomic_DNA"/>
</dbReference>
<dbReference type="Pfam" id="PF00528">
    <property type="entry name" value="BPD_transp_1"/>
    <property type="match status" value="1"/>
</dbReference>
<comment type="subcellular location">
    <subcellularLocation>
        <location evidence="1 7">Cell membrane</location>
        <topology evidence="1 7">Multi-pass membrane protein</topology>
    </subcellularLocation>
</comment>
<feature type="domain" description="ABC transmembrane type-1" evidence="8">
    <location>
        <begin position="86"/>
        <end position="299"/>
    </location>
</feature>
<dbReference type="AlphaFoldDB" id="A0A1C6UK05"/>
<keyword evidence="6 7" id="KW-0472">Membrane</keyword>
<keyword evidence="4 7" id="KW-0812">Transmembrane</keyword>
<dbReference type="SUPFAM" id="SSF161098">
    <property type="entry name" value="MetI-like"/>
    <property type="match status" value="1"/>
</dbReference>